<evidence type="ECO:0000259" key="3">
    <source>
        <dbReference type="Pfam" id="PF02709"/>
    </source>
</evidence>
<proteinExistence type="predicted"/>
<dbReference type="Gene3D" id="3.90.550.10">
    <property type="entry name" value="Spore Coat Polysaccharide Biosynthesis Protein SpsA, Chain A"/>
    <property type="match status" value="1"/>
</dbReference>
<evidence type="ECO:0000313" key="4">
    <source>
        <dbReference type="EMBL" id="PZT56131.1"/>
    </source>
</evidence>
<evidence type="ECO:0000313" key="5">
    <source>
        <dbReference type="Proteomes" id="UP000249204"/>
    </source>
</evidence>
<dbReference type="Pfam" id="PF00535">
    <property type="entry name" value="Glycos_transf_2"/>
    <property type="match status" value="1"/>
</dbReference>
<dbReference type="GO" id="GO:0016740">
    <property type="term" value="F:transferase activity"/>
    <property type="evidence" value="ECO:0007669"/>
    <property type="project" value="UniProtKB-KW"/>
</dbReference>
<name>A0A2W6NK42_9BACL</name>
<dbReference type="InterPro" id="IPR029044">
    <property type="entry name" value="Nucleotide-diphossugar_trans"/>
</dbReference>
<feature type="domain" description="Glycosyltransferase 2-like" evidence="2">
    <location>
        <begin position="4"/>
        <end position="107"/>
    </location>
</feature>
<dbReference type="EMBL" id="QKWW01000023">
    <property type="protein sequence ID" value="PZT56131.1"/>
    <property type="molecule type" value="Genomic_DNA"/>
</dbReference>
<dbReference type="SUPFAM" id="SSF53448">
    <property type="entry name" value="Nucleotide-diphospho-sugar transferases"/>
    <property type="match status" value="1"/>
</dbReference>
<dbReference type="Proteomes" id="UP000249204">
    <property type="component" value="Unassembled WGS sequence"/>
</dbReference>
<dbReference type="InterPro" id="IPR050834">
    <property type="entry name" value="Glycosyltransf_2"/>
</dbReference>
<dbReference type="InterPro" id="IPR027791">
    <property type="entry name" value="Galactosyl_T_C"/>
</dbReference>
<dbReference type="PANTHER" id="PTHR43685:SF3">
    <property type="entry name" value="SLR2126 PROTEIN"/>
    <property type="match status" value="1"/>
</dbReference>
<comment type="caution">
    <text evidence="4">The sequence shown here is derived from an EMBL/GenBank/DDBJ whole genome shotgun (WGS) entry which is preliminary data.</text>
</comment>
<evidence type="ECO:0000259" key="2">
    <source>
        <dbReference type="Pfam" id="PF00535"/>
    </source>
</evidence>
<evidence type="ECO:0000256" key="1">
    <source>
        <dbReference type="ARBA" id="ARBA00022679"/>
    </source>
</evidence>
<gene>
    <name evidence="4" type="ORF">DN757_08405</name>
</gene>
<dbReference type="Pfam" id="PF02709">
    <property type="entry name" value="Glyco_transf_7C"/>
    <property type="match status" value="1"/>
</dbReference>
<protein>
    <submittedName>
        <fullName evidence="4">Glycosyl transferase family 2</fullName>
    </submittedName>
</protein>
<dbReference type="PANTHER" id="PTHR43685">
    <property type="entry name" value="GLYCOSYLTRANSFERASE"/>
    <property type="match status" value="1"/>
</dbReference>
<accession>A0A2W6NK42</accession>
<sequence>MKASIIIPTKDKLTRLRLTLQGLEGQIDNEVEVIIVFDGCHPDMIAEFQRIQFSYIPIYLICEQNVGRAVARNLGIEKATGELVIFLDDDRVPGPDFVQRHIDGHNIPCIVLGERKDSLVTEEEIAQLFDTGTPADKLSFLQSKVVEQGLEKQLPIKPTGKLNWLTFFTGNVSVPRQALQEAGLFDENFKGWGHEDLDLGIRLSREGLVFKKDTSIVSYHLLHDSNFNVAERTRQSLVNLRYMLNKYKYRLPFWILLIFYIKQKLLGLSIHRQVVRSKPANEHVKG</sequence>
<keyword evidence="1 4" id="KW-0808">Transferase</keyword>
<organism evidence="4 5">
    <name type="scientific">Paenibacillus silvae</name>
    <dbReference type="NCBI Taxonomy" id="1325358"/>
    <lineage>
        <taxon>Bacteria</taxon>
        <taxon>Bacillati</taxon>
        <taxon>Bacillota</taxon>
        <taxon>Bacilli</taxon>
        <taxon>Bacillales</taxon>
        <taxon>Paenibacillaceae</taxon>
        <taxon>Paenibacillus</taxon>
    </lineage>
</organism>
<feature type="domain" description="Galactosyltransferase C-terminal" evidence="3">
    <location>
        <begin position="160"/>
        <end position="210"/>
    </location>
</feature>
<dbReference type="InterPro" id="IPR001173">
    <property type="entry name" value="Glyco_trans_2-like"/>
</dbReference>
<dbReference type="AlphaFoldDB" id="A0A2W6NK42"/>
<reference evidence="4 5" key="1">
    <citation type="submission" date="2018-06" db="EMBL/GenBank/DDBJ databases">
        <title>Isolation of heavy metals resistant Paenibacillus silvae NC2 from Gold-Copper mine in ZiJin, China.</title>
        <authorList>
            <person name="Xu J."/>
            <person name="Mazhar H.S."/>
            <person name="Rensing C."/>
        </authorList>
    </citation>
    <scope>NUCLEOTIDE SEQUENCE [LARGE SCALE GENOMIC DNA]</scope>
    <source>
        <strain evidence="4 5">NC2</strain>
    </source>
</reference>
<dbReference type="RefSeq" id="WP_111269819.1">
    <property type="nucleotide sequence ID" value="NZ_QKWW01000023.1"/>
</dbReference>